<dbReference type="AlphaFoldDB" id="A0A975FYN4"/>
<dbReference type="InterPro" id="IPR036291">
    <property type="entry name" value="NAD(P)-bd_dom_sf"/>
</dbReference>
<proteinExistence type="inferred from homology"/>
<evidence type="ECO:0000313" key="4">
    <source>
        <dbReference type="Proteomes" id="UP000676409"/>
    </source>
</evidence>
<evidence type="ECO:0000256" key="1">
    <source>
        <dbReference type="ARBA" id="ARBA00006484"/>
    </source>
</evidence>
<dbReference type="GO" id="GO:0016491">
    <property type="term" value="F:oxidoreductase activity"/>
    <property type="evidence" value="ECO:0007669"/>
    <property type="project" value="UniProtKB-KW"/>
</dbReference>
<evidence type="ECO:0000313" key="3">
    <source>
        <dbReference type="EMBL" id="QUD87278.1"/>
    </source>
</evidence>
<dbReference type="Pfam" id="PF13561">
    <property type="entry name" value="adh_short_C2"/>
    <property type="match status" value="1"/>
</dbReference>
<dbReference type="RefSeq" id="WP_211937330.1">
    <property type="nucleotide sequence ID" value="NZ_CP073078.1"/>
</dbReference>
<comment type="similarity">
    <text evidence="1">Belongs to the short-chain dehydrogenases/reductases (SDR) family.</text>
</comment>
<dbReference type="Gene3D" id="3.40.50.720">
    <property type="entry name" value="NAD(P)-binding Rossmann-like Domain"/>
    <property type="match status" value="1"/>
</dbReference>
<dbReference type="NCBIfam" id="NF006597">
    <property type="entry name" value="PRK09134.1"/>
    <property type="match status" value="1"/>
</dbReference>
<sequence length="248" mass="26429">MSRGACLITGAPRRIGRVLALAAAEAGYDLALHARALDGDARSLSDAIEAMGRRTVLLEADLRDPLAPKDLVDWATDALGPLTLLVNNASLFDDDRLESLTLDGWAAHLDANLRAPIFLAQAFAAQAPDGSLIVNLLDQRVLKPTPQFFSYALSKAGLWEATRMMAQELAPRIRVNGIGPGPTLPSVHQSAADFAAEAANIPLKRRATPEEIAGALTYLIDARSVTGQMIAVDGGQHLSWRTPDIIAP</sequence>
<keyword evidence="4" id="KW-1185">Reference proteome</keyword>
<dbReference type="SUPFAM" id="SSF51735">
    <property type="entry name" value="NAD(P)-binding Rossmann-fold domains"/>
    <property type="match status" value="1"/>
</dbReference>
<organism evidence="3 4">
    <name type="scientific">Phenylobacterium montanum</name>
    <dbReference type="NCBI Taxonomy" id="2823693"/>
    <lineage>
        <taxon>Bacteria</taxon>
        <taxon>Pseudomonadati</taxon>
        <taxon>Pseudomonadota</taxon>
        <taxon>Alphaproteobacteria</taxon>
        <taxon>Caulobacterales</taxon>
        <taxon>Caulobacteraceae</taxon>
        <taxon>Phenylobacterium</taxon>
    </lineage>
</organism>
<reference evidence="3" key="1">
    <citation type="submission" date="2021-04" db="EMBL/GenBank/DDBJ databases">
        <title>The complete genome sequence of Caulobacter sp. S6.</title>
        <authorList>
            <person name="Tang Y."/>
            <person name="Ouyang W."/>
            <person name="Liu Q."/>
            <person name="Huang B."/>
            <person name="Guo Z."/>
            <person name="Lei P."/>
        </authorList>
    </citation>
    <scope>NUCLEOTIDE SEQUENCE</scope>
    <source>
        <strain evidence="3">S6</strain>
    </source>
</reference>
<accession>A0A975FYN4</accession>
<keyword evidence="2" id="KW-0560">Oxidoreductase</keyword>
<dbReference type="PANTHER" id="PTHR43639">
    <property type="entry name" value="OXIDOREDUCTASE, SHORT-CHAIN DEHYDROGENASE/REDUCTASE FAMILY (AFU_ORTHOLOGUE AFUA_5G02870)"/>
    <property type="match status" value="1"/>
</dbReference>
<protein>
    <submittedName>
        <fullName evidence="3">SDR family oxidoreductase</fullName>
    </submittedName>
</protein>
<dbReference type="Proteomes" id="UP000676409">
    <property type="component" value="Chromosome"/>
</dbReference>
<dbReference type="PANTHER" id="PTHR43639:SF1">
    <property type="entry name" value="SHORT-CHAIN DEHYDROGENASE_REDUCTASE FAMILY PROTEIN"/>
    <property type="match status" value="1"/>
</dbReference>
<gene>
    <name evidence="3" type="ORF">KCG34_19835</name>
</gene>
<name>A0A975FYN4_9CAUL</name>
<dbReference type="InterPro" id="IPR002347">
    <property type="entry name" value="SDR_fam"/>
</dbReference>
<dbReference type="KEGG" id="caul:KCG34_19835"/>
<dbReference type="EMBL" id="CP073078">
    <property type="protein sequence ID" value="QUD87278.1"/>
    <property type="molecule type" value="Genomic_DNA"/>
</dbReference>
<evidence type="ECO:0000256" key="2">
    <source>
        <dbReference type="ARBA" id="ARBA00023002"/>
    </source>
</evidence>
<dbReference type="PRINTS" id="PR00081">
    <property type="entry name" value="GDHRDH"/>
</dbReference>